<evidence type="ECO:0000259" key="1">
    <source>
        <dbReference type="SMART" id="SM00014"/>
    </source>
</evidence>
<gene>
    <name evidence="2" type="ORF">DW839_05880</name>
</gene>
<dbReference type="Gene3D" id="1.20.144.10">
    <property type="entry name" value="Phosphatidic acid phosphatase type 2/haloperoxidase"/>
    <property type="match status" value="1"/>
</dbReference>
<dbReference type="PANTHER" id="PTHR14969:SF13">
    <property type="entry name" value="AT30094P"/>
    <property type="match status" value="1"/>
</dbReference>
<dbReference type="RefSeq" id="WP_002566592.1">
    <property type="nucleotide sequence ID" value="NZ_CABKUK010000003.1"/>
</dbReference>
<dbReference type="Proteomes" id="UP000283975">
    <property type="component" value="Unassembled WGS sequence"/>
</dbReference>
<reference evidence="2 3" key="1">
    <citation type="submission" date="2018-08" db="EMBL/GenBank/DDBJ databases">
        <title>A genome reference for cultivated species of the human gut microbiota.</title>
        <authorList>
            <person name="Zou Y."/>
            <person name="Xue W."/>
            <person name="Luo G."/>
        </authorList>
    </citation>
    <scope>NUCLEOTIDE SEQUENCE [LARGE SCALE GENOMIC DNA]</scope>
    <source>
        <strain evidence="2 3">AM35-14</strain>
    </source>
</reference>
<dbReference type="PANTHER" id="PTHR14969">
    <property type="entry name" value="SPHINGOSINE-1-PHOSPHATE PHOSPHOHYDROLASE"/>
    <property type="match status" value="1"/>
</dbReference>
<dbReference type="SUPFAM" id="SSF48317">
    <property type="entry name" value="Acid phosphatase/Vanadium-dependent haloperoxidase"/>
    <property type="match status" value="1"/>
</dbReference>
<dbReference type="SMART" id="SM00014">
    <property type="entry name" value="acidPPc"/>
    <property type="match status" value="1"/>
</dbReference>
<proteinExistence type="predicted"/>
<evidence type="ECO:0000313" key="2">
    <source>
        <dbReference type="EMBL" id="RHC57245.1"/>
    </source>
</evidence>
<feature type="domain" description="Phosphatidic acid phosphatase type 2/haloperoxidase" evidence="1">
    <location>
        <begin position="52"/>
        <end position="167"/>
    </location>
</feature>
<dbReference type="InterPro" id="IPR000326">
    <property type="entry name" value="PAP2/HPO"/>
</dbReference>
<sequence length="310" mass="35205">MDIDYLLSLQSLRSITHQVFNSLFLFTTTFGEDFIIMSLISGIYWCVRKQSALYLLFNFHLGNFINQAIKITVCAYRPWIRDNRITPVDSARPGASGYSFPSGHTAKAMAVWGGLAVYDFKRNKPIASFLLLIILVVGFSRNYLGVHTPQDVIVSLILGGFILYSTYYLLIWADKKRGRDWITAGSITLASILLVFYAKNKSYPLDYIDGQLLVNPQQMINGCFRGCGGIIGLAYGWVLDRKLIHYNETRGTWQTKLYRYLLGMIGLTLLFKTFPSLISFFISPPKAAFINGFIIPFYITAIYPILTRKL</sequence>
<dbReference type="Pfam" id="PF01569">
    <property type="entry name" value="PAP2"/>
    <property type="match status" value="1"/>
</dbReference>
<evidence type="ECO:0000313" key="3">
    <source>
        <dbReference type="Proteomes" id="UP000283975"/>
    </source>
</evidence>
<protein>
    <submittedName>
        <fullName evidence="2">Phosphatase PAP2 family protein</fullName>
    </submittedName>
</protein>
<dbReference type="EMBL" id="QSHZ01000005">
    <property type="protein sequence ID" value="RHC57245.1"/>
    <property type="molecule type" value="Genomic_DNA"/>
</dbReference>
<accession>A0A414AYH8</accession>
<organism evidence="2 3">
    <name type="scientific">Enterocloster bolteae</name>
    <dbReference type="NCBI Taxonomy" id="208479"/>
    <lineage>
        <taxon>Bacteria</taxon>
        <taxon>Bacillati</taxon>
        <taxon>Bacillota</taxon>
        <taxon>Clostridia</taxon>
        <taxon>Lachnospirales</taxon>
        <taxon>Lachnospiraceae</taxon>
        <taxon>Enterocloster</taxon>
    </lineage>
</organism>
<dbReference type="KEGG" id="cbol:CGC65_26495"/>
<dbReference type="AlphaFoldDB" id="A0A414AYH8"/>
<name>A0A414AYH8_9FIRM</name>
<comment type="caution">
    <text evidence="2">The sequence shown here is derived from an EMBL/GenBank/DDBJ whole genome shotgun (WGS) entry which is preliminary data.</text>
</comment>
<dbReference type="InterPro" id="IPR036938">
    <property type="entry name" value="PAP2/HPO_sf"/>
</dbReference>